<dbReference type="Pfam" id="PF25481">
    <property type="entry name" value="Nucleoprot-TPR"/>
    <property type="match status" value="1"/>
</dbReference>
<dbReference type="EMBL" id="BJWL01000258">
    <property type="protein sequence ID" value="GFS36627.1"/>
    <property type="molecule type" value="Genomic_DNA"/>
</dbReference>
<evidence type="ECO:0000259" key="1">
    <source>
        <dbReference type="Pfam" id="PF25481"/>
    </source>
</evidence>
<dbReference type="GO" id="GO:0006406">
    <property type="term" value="P:mRNA export from nucleus"/>
    <property type="evidence" value="ECO:0007669"/>
    <property type="project" value="TreeGrafter"/>
</dbReference>
<dbReference type="GO" id="GO:0005643">
    <property type="term" value="C:nuclear pore"/>
    <property type="evidence" value="ECO:0007669"/>
    <property type="project" value="TreeGrafter"/>
</dbReference>
<comment type="caution">
    <text evidence="2">The sequence shown here is derived from an EMBL/GenBank/DDBJ whole genome shotgun (WGS) entry which is preliminary data.</text>
</comment>
<name>A0A7J0DL54_9ERIC</name>
<proteinExistence type="predicted"/>
<gene>
    <name evidence="2" type="ORF">Acr_00g0047020</name>
</gene>
<dbReference type="InterPro" id="IPR057577">
    <property type="entry name" value="Nucleoprot-TPR/MLP1_dom"/>
</dbReference>
<accession>A0A7J0DL54</accession>
<dbReference type="Proteomes" id="UP000585474">
    <property type="component" value="Unassembled WGS sequence"/>
</dbReference>
<evidence type="ECO:0000313" key="3">
    <source>
        <dbReference type="Proteomes" id="UP000585474"/>
    </source>
</evidence>
<dbReference type="OrthoDB" id="1728532at2759"/>
<dbReference type="PANTHER" id="PTHR18898:SF2">
    <property type="entry name" value="NUCLEOPROTEIN TPR"/>
    <property type="match status" value="1"/>
</dbReference>
<keyword evidence="3" id="KW-1185">Reference proteome</keyword>
<reference evidence="3" key="1">
    <citation type="submission" date="2019-07" db="EMBL/GenBank/DDBJ databases">
        <title>De Novo Assembly of kiwifruit Actinidia rufa.</title>
        <authorList>
            <person name="Sugita-Konishi S."/>
            <person name="Sato K."/>
            <person name="Mori E."/>
            <person name="Abe Y."/>
            <person name="Kisaki G."/>
            <person name="Hamano K."/>
            <person name="Suezawa K."/>
            <person name="Otani M."/>
            <person name="Fukuda T."/>
            <person name="Manabe T."/>
            <person name="Gomi K."/>
            <person name="Tabuchi M."/>
            <person name="Akimitsu K."/>
            <person name="Kataoka I."/>
        </authorList>
    </citation>
    <scope>NUCLEOTIDE SEQUENCE [LARGE SCALE GENOMIC DNA]</scope>
    <source>
        <strain evidence="3">cv. Fuchu</strain>
    </source>
</reference>
<feature type="domain" description="Nucleoprotein TPR/MPL1" evidence="1">
    <location>
        <begin position="156"/>
        <end position="214"/>
    </location>
</feature>
<sequence length="323" mass="35709">MPLFLSAAEYEQCSHDASLVAEKADAFIGQLYNQLETVKAQADAAAITAEQTLLPSRAEIGKDGEIERLSTEASELHRSKRQLIELLEQKDLEISEKNAVIQSYLNKISSVTGQVLMNASLQSSKAAEKSGGGNMWEVNLTDSAASREARLNEIESELSRSHASSTRLSEEKELIERHNIWLNDELTTKVNSLCEIRKAHSELEADMSSKIADELSLSKDTAAVNEKQYSAEISTEVYLFASIDVLCVSTWGMRFQKVVALFSRFQIFFSILGDYACIGGCMRLVTAEVGFVAKMVSSGGLYGKSITCVHPRRVRLRDQLIVI</sequence>
<evidence type="ECO:0000313" key="2">
    <source>
        <dbReference type="EMBL" id="GFS36627.1"/>
    </source>
</evidence>
<dbReference type="PANTHER" id="PTHR18898">
    <property type="entry name" value="NUCLEOPROTEIN TPR-RELATED"/>
    <property type="match status" value="1"/>
</dbReference>
<dbReference type="GO" id="GO:0017056">
    <property type="term" value="F:structural constituent of nuclear pore"/>
    <property type="evidence" value="ECO:0007669"/>
    <property type="project" value="TreeGrafter"/>
</dbReference>
<organism evidence="2 3">
    <name type="scientific">Actinidia rufa</name>
    <dbReference type="NCBI Taxonomy" id="165716"/>
    <lineage>
        <taxon>Eukaryota</taxon>
        <taxon>Viridiplantae</taxon>
        <taxon>Streptophyta</taxon>
        <taxon>Embryophyta</taxon>
        <taxon>Tracheophyta</taxon>
        <taxon>Spermatophyta</taxon>
        <taxon>Magnoliopsida</taxon>
        <taxon>eudicotyledons</taxon>
        <taxon>Gunneridae</taxon>
        <taxon>Pentapetalae</taxon>
        <taxon>asterids</taxon>
        <taxon>Ericales</taxon>
        <taxon>Actinidiaceae</taxon>
        <taxon>Actinidia</taxon>
    </lineage>
</organism>
<dbReference type="AlphaFoldDB" id="A0A7J0DL54"/>
<protein>
    <submittedName>
        <fullName evidence="2">Nuclear pore anchor</fullName>
    </submittedName>
</protein>